<evidence type="ECO:0000313" key="11">
    <source>
        <dbReference type="Proteomes" id="UP000236454"/>
    </source>
</evidence>
<dbReference type="CDD" id="cd00075">
    <property type="entry name" value="HATPase"/>
    <property type="match status" value="1"/>
</dbReference>
<dbReference type="GO" id="GO:0016036">
    <property type="term" value="P:cellular response to phosphate starvation"/>
    <property type="evidence" value="ECO:0007669"/>
    <property type="project" value="TreeGrafter"/>
</dbReference>
<evidence type="ECO:0000256" key="6">
    <source>
        <dbReference type="ARBA" id="ARBA00023012"/>
    </source>
</evidence>
<dbReference type="InterPro" id="IPR050351">
    <property type="entry name" value="BphY/WalK/GraS-like"/>
</dbReference>
<evidence type="ECO:0000256" key="3">
    <source>
        <dbReference type="ARBA" id="ARBA00022553"/>
    </source>
</evidence>
<evidence type="ECO:0000259" key="9">
    <source>
        <dbReference type="PROSITE" id="PS50109"/>
    </source>
</evidence>
<keyword evidence="4" id="KW-0808">Transferase</keyword>
<evidence type="ECO:0000256" key="8">
    <source>
        <dbReference type="SAM" id="Phobius"/>
    </source>
</evidence>
<dbReference type="InterPro" id="IPR004358">
    <property type="entry name" value="Sig_transdc_His_kin-like_C"/>
</dbReference>
<evidence type="ECO:0000256" key="7">
    <source>
        <dbReference type="SAM" id="MobiDB-lite"/>
    </source>
</evidence>
<dbReference type="PANTHER" id="PTHR45453">
    <property type="entry name" value="PHOSPHATE REGULON SENSOR PROTEIN PHOR"/>
    <property type="match status" value="1"/>
</dbReference>
<reference evidence="10 11" key="1">
    <citation type="submission" date="2016-10" db="EMBL/GenBank/DDBJ databases">
        <authorList>
            <person name="de Groot N.N."/>
        </authorList>
    </citation>
    <scope>NUCLEOTIDE SEQUENCE [LARGE SCALE GENOMIC DNA]</scope>
    <source>
        <strain evidence="10 11">CGMCC 1.7005</strain>
    </source>
</reference>
<feature type="transmembrane region" description="Helical" evidence="8">
    <location>
        <begin position="47"/>
        <end position="70"/>
    </location>
</feature>
<dbReference type="SUPFAM" id="SSF55874">
    <property type="entry name" value="ATPase domain of HSP90 chaperone/DNA topoisomerase II/histidine kinase"/>
    <property type="match status" value="1"/>
</dbReference>
<keyword evidence="5 10" id="KW-0418">Kinase</keyword>
<dbReference type="SUPFAM" id="SSF47384">
    <property type="entry name" value="Homodimeric domain of signal transducing histidine kinase"/>
    <property type="match status" value="1"/>
</dbReference>
<keyword evidence="6" id="KW-0902">Two-component regulatory system</keyword>
<dbReference type="Gene3D" id="1.10.287.130">
    <property type="match status" value="1"/>
</dbReference>
<keyword evidence="8" id="KW-0472">Membrane</keyword>
<protein>
    <recommendedName>
        <fullName evidence="2">histidine kinase</fullName>
        <ecNumber evidence="2">2.7.13.3</ecNumber>
    </recommendedName>
</protein>
<evidence type="ECO:0000313" key="10">
    <source>
        <dbReference type="EMBL" id="SFT39699.1"/>
    </source>
</evidence>
<dbReference type="PROSITE" id="PS50109">
    <property type="entry name" value="HIS_KIN"/>
    <property type="match status" value="1"/>
</dbReference>
<dbReference type="InterPro" id="IPR036890">
    <property type="entry name" value="HATPase_C_sf"/>
</dbReference>
<dbReference type="SMART" id="SM00387">
    <property type="entry name" value="HATPase_c"/>
    <property type="match status" value="1"/>
</dbReference>
<dbReference type="PANTHER" id="PTHR45453:SF1">
    <property type="entry name" value="PHOSPHATE REGULON SENSOR PROTEIN PHOR"/>
    <property type="match status" value="1"/>
</dbReference>
<dbReference type="Gene3D" id="3.30.565.10">
    <property type="entry name" value="Histidine kinase-like ATPase, C-terminal domain"/>
    <property type="match status" value="1"/>
</dbReference>
<dbReference type="Proteomes" id="UP000236454">
    <property type="component" value="Unassembled WGS sequence"/>
</dbReference>
<keyword evidence="11" id="KW-1185">Reference proteome</keyword>
<dbReference type="PRINTS" id="PR00344">
    <property type="entry name" value="BCTRLSENSOR"/>
</dbReference>
<evidence type="ECO:0000256" key="5">
    <source>
        <dbReference type="ARBA" id="ARBA00022777"/>
    </source>
</evidence>
<keyword evidence="3" id="KW-0597">Phosphoprotein</keyword>
<dbReference type="EMBL" id="FPAS01000001">
    <property type="protein sequence ID" value="SFT39699.1"/>
    <property type="molecule type" value="Genomic_DNA"/>
</dbReference>
<keyword evidence="8" id="KW-1133">Transmembrane helix</keyword>
<evidence type="ECO:0000256" key="2">
    <source>
        <dbReference type="ARBA" id="ARBA00012438"/>
    </source>
</evidence>
<dbReference type="InterPro" id="IPR036097">
    <property type="entry name" value="HisK_dim/P_sf"/>
</dbReference>
<dbReference type="AlphaFoldDB" id="A0A1I6XMN7"/>
<comment type="catalytic activity">
    <reaction evidence="1">
        <text>ATP + protein L-histidine = ADP + protein N-phospho-L-histidine.</text>
        <dbReference type="EC" id="2.7.13.3"/>
    </reaction>
</comment>
<dbReference type="GO" id="GO:0004721">
    <property type="term" value="F:phosphoprotein phosphatase activity"/>
    <property type="evidence" value="ECO:0007669"/>
    <property type="project" value="TreeGrafter"/>
</dbReference>
<keyword evidence="8" id="KW-0812">Transmembrane</keyword>
<proteinExistence type="predicted"/>
<sequence>MNLYAKLSKVGFLKNYASKFLAVAFLGIHVPLIGIILFVIFNEGALSSTSVIVLTLLLTLAATGVTLYVLNKLLAPLKLAKSSLKNYLENQEIPQLPLDYKDEVGELLKDLQFSIQTLDQLLETKQNTIEVLSHDLRSPSITINMLTDMLQKKKSDEEKAVVIEHIKTTVNEQLQLISSTLENLKNETQTNGKLHKEQLKLKEILLEVIASQKVAMENKNIQLNFNPSSELPFTGNEAAFRQVFANLINNAIKFSELNSEIKIIAKILDKEMHIDFVDQGLGFDKKDAEALFKPFTEHSRKGTQDEMSGGMGLFISRRFINKHSGTLEASSEGPNKGSTFSIQLPLN</sequence>
<evidence type="ECO:0000256" key="1">
    <source>
        <dbReference type="ARBA" id="ARBA00000085"/>
    </source>
</evidence>
<dbReference type="GO" id="GO:0000155">
    <property type="term" value="F:phosphorelay sensor kinase activity"/>
    <property type="evidence" value="ECO:0007669"/>
    <property type="project" value="InterPro"/>
</dbReference>
<dbReference type="Pfam" id="PF02518">
    <property type="entry name" value="HATPase_c"/>
    <property type="match status" value="1"/>
</dbReference>
<gene>
    <name evidence="10" type="ORF">SAMN05216474_0329</name>
</gene>
<feature type="transmembrane region" description="Helical" evidence="8">
    <location>
        <begin position="20"/>
        <end position="41"/>
    </location>
</feature>
<dbReference type="STRING" id="477690.SAMN05216474_0329"/>
<feature type="domain" description="Histidine kinase" evidence="9">
    <location>
        <begin position="131"/>
        <end position="347"/>
    </location>
</feature>
<dbReference type="EC" id="2.7.13.3" evidence="2"/>
<dbReference type="InterPro" id="IPR003594">
    <property type="entry name" value="HATPase_dom"/>
</dbReference>
<evidence type="ECO:0000256" key="4">
    <source>
        <dbReference type="ARBA" id="ARBA00022679"/>
    </source>
</evidence>
<accession>A0A1I6XMN7</accession>
<name>A0A1I6XMN7_9FLAO</name>
<feature type="region of interest" description="Disordered" evidence="7">
    <location>
        <begin position="326"/>
        <end position="347"/>
    </location>
</feature>
<dbReference type="GO" id="GO:0005886">
    <property type="term" value="C:plasma membrane"/>
    <property type="evidence" value="ECO:0007669"/>
    <property type="project" value="TreeGrafter"/>
</dbReference>
<dbReference type="InterPro" id="IPR005467">
    <property type="entry name" value="His_kinase_dom"/>
</dbReference>
<dbReference type="RefSeq" id="WP_090245615.1">
    <property type="nucleotide sequence ID" value="NZ_FPAS01000001.1"/>
</dbReference>
<organism evidence="10 11">
    <name type="scientific">Lishizhenia tianjinensis</name>
    <dbReference type="NCBI Taxonomy" id="477690"/>
    <lineage>
        <taxon>Bacteria</taxon>
        <taxon>Pseudomonadati</taxon>
        <taxon>Bacteroidota</taxon>
        <taxon>Flavobacteriia</taxon>
        <taxon>Flavobacteriales</taxon>
        <taxon>Crocinitomicaceae</taxon>
        <taxon>Lishizhenia</taxon>
    </lineage>
</organism>
<dbReference type="OrthoDB" id="9780487at2"/>